<dbReference type="GeneID" id="40748315"/>
<accession>A0A074Y4G0</accession>
<dbReference type="HOGENOM" id="CLU_2589328_0_0_1"/>
<sequence>MGGIDFSTTSISPHNKCFADGVFMITIGESTCYNLITRKCLASSSVLFGSCSIYFICLVFDGATHPGFRLERWLRSSHAP</sequence>
<organism evidence="1 2">
    <name type="scientific">Aureobasidium pullulans EXF-150</name>
    <dbReference type="NCBI Taxonomy" id="1043002"/>
    <lineage>
        <taxon>Eukaryota</taxon>
        <taxon>Fungi</taxon>
        <taxon>Dikarya</taxon>
        <taxon>Ascomycota</taxon>
        <taxon>Pezizomycotina</taxon>
        <taxon>Dothideomycetes</taxon>
        <taxon>Dothideomycetidae</taxon>
        <taxon>Dothideales</taxon>
        <taxon>Saccotheciaceae</taxon>
        <taxon>Aureobasidium</taxon>
    </lineage>
</organism>
<protein>
    <submittedName>
        <fullName evidence="1">Uncharacterized protein</fullName>
    </submittedName>
</protein>
<evidence type="ECO:0000313" key="2">
    <source>
        <dbReference type="Proteomes" id="UP000030706"/>
    </source>
</evidence>
<keyword evidence="2" id="KW-1185">Reference proteome</keyword>
<gene>
    <name evidence="1" type="ORF">M438DRAFT_347879</name>
</gene>
<evidence type="ECO:0000313" key="1">
    <source>
        <dbReference type="EMBL" id="KEQ81801.1"/>
    </source>
</evidence>
<reference evidence="1 2" key="1">
    <citation type="journal article" date="2014" name="BMC Genomics">
        <title>Genome sequencing of four Aureobasidium pullulans varieties: biotechnological potential, stress tolerance, and description of new species.</title>
        <authorList>
            <person name="Gostin Ar C."/>
            <person name="Ohm R.A."/>
            <person name="Kogej T."/>
            <person name="Sonjak S."/>
            <person name="Turk M."/>
            <person name="Zajc J."/>
            <person name="Zalar P."/>
            <person name="Grube M."/>
            <person name="Sun H."/>
            <person name="Han J."/>
            <person name="Sharma A."/>
            <person name="Chiniquy J."/>
            <person name="Ngan C.Y."/>
            <person name="Lipzen A."/>
            <person name="Barry K."/>
            <person name="Grigoriev I.V."/>
            <person name="Gunde-Cimerman N."/>
        </authorList>
    </citation>
    <scope>NUCLEOTIDE SEQUENCE [LARGE SCALE GENOMIC DNA]</scope>
    <source>
        <strain evidence="1 2">EXF-150</strain>
    </source>
</reference>
<proteinExistence type="predicted"/>
<dbReference type="AlphaFoldDB" id="A0A074Y4G0"/>
<dbReference type="EMBL" id="KL584990">
    <property type="protein sequence ID" value="KEQ81801.1"/>
    <property type="molecule type" value="Genomic_DNA"/>
</dbReference>
<dbReference type="RefSeq" id="XP_029757988.1">
    <property type="nucleotide sequence ID" value="XM_029906009.1"/>
</dbReference>
<dbReference type="Proteomes" id="UP000030706">
    <property type="component" value="Unassembled WGS sequence"/>
</dbReference>
<name>A0A074Y4G0_AURPU</name>